<name>A0A1H7P1T1_RUMAL</name>
<gene>
    <name evidence="3" type="ORF">SAMN05216469_11819</name>
</gene>
<dbReference type="Pfam" id="PF13193">
    <property type="entry name" value="AMP-binding_C"/>
    <property type="match status" value="1"/>
</dbReference>
<dbReference type="AlphaFoldDB" id="A0A1H7P1T1"/>
<evidence type="ECO:0000259" key="1">
    <source>
        <dbReference type="Pfam" id="PF00501"/>
    </source>
</evidence>
<feature type="domain" description="AMP-dependent synthetase/ligase" evidence="1">
    <location>
        <begin position="12"/>
        <end position="378"/>
    </location>
</feature>
<organism evidence="3 4">
    <name type="scientific">Ruminococcus albus</name>
    <dbReference type="NCBI Taxonomy" id="1264"/>
    <lineage>
        <taxon>Bacteria</taxon>
        <taxon>Bacillati</taxon>
        <taxon>Bacillota</taxon>
        <taxon>Clostridia</taxon>
        <taxon>Eubacteriales</taxon>
        <taxon>Oscillospiraceae</taxon>
        <taxon>Ruminococcus</taxon>
    </lineage>
</organism>
<dbReference type="Gene3D" id="3.40.50.12780">
    <property type="entry name" value="N-terminal domain of ligase-like"/>
    <property type="match status" value="1"/>
</dbReference>
<dbReference type="Proteomes" id="UP000186015">
    <property type="component" value="Unassembled WGS sequence"/>
</dbReference>
<dbReference type="InterPro" id="IPR042099">
    <property type="entry name" value="ANL_N_sf"/>
</dbReference>
<evidence type="ECO:0000313" key="3">
    <source>
        <dbReference type="EMBL" id="SEL29278.1"/>
    </source>
</evidence>
<dbReference type="GO" id="GO:0016878">
    <property type="term" value="F:acid-thiol ligase activity"/>
    <property type="evidence" value="ECO:0007669"/>
    <property type="project" value="UniProtKB-ARBA"/>
</dbReference>
<dbReference type="InterPro" id="IPR000873">
    <property type="entry name" value="AMP-dep_synth/lig_dom"/>
</dbReference>
<evidence type="ECO:0000313" key="4">
    <source>
        <dbReference type="Proteomes" id="UP000186015"/>
    </source>
</evidence>
<reference evidence="3 4" key="1">
    <citation type="submission" date="2016-10" db="EMBL/GenBank/DDBJ databases">
        <authorList>
            <person name="de Groot N.N."/>
        </authorList>
    </citation>
    <scope>NUCLEOTIDE SEQUENCE [LARGE SCALE GENOMIC DNA]</scope>
    <source>
        <strain evidence="3 4">KH2T6</strain>
    </source>
</reference>
<dbReference type="OrthoDB" id="9803968at2"/>
<dbReference type="RefSeq" id="WP_074835409.1">
    <property type="nucleotide sequence ID" value="NZ_FOAT01000018.1"/>
</dbReference>
<dbReference type="SUPFAM" id="SSF56801">
    <property type="entry name" value="Acetyl-CoA synthetase-like"/>
    <property type="match status" value="1"/>
</dbReference>
<accession>A0A1H7P1T1</accession>
<dbReference type="EMBL" id="FOAT01000018">
    <property type="protein sequence ID" value="SEL29278.1"/>
    <property type="molecule type" value="Genomic_DNA"/>
</dbReference>
<sequence length="521" mass="58115">MSKNFFDYYSKYAQETPDKVLLRIDEDTLTYRQFMEKTAVFGSALKKLGIGVDDKVGLVMPNSIEWYIAFWSAVRIGAQPVPIDPQSGSLELSRLIPATTVKVLFASEKYRTNHIINAVEQIIPSEFQISKVVCFAPESSVPQNDCYISADKFAAEFGEADCEIYQPEYLHTMSLACTSGSTGNPKILAVPSGGFLSTQKDMGDYLEFKSNDVMMVGMTLYHQGGFGMGLQMALKGGTVMYQPQFNPISFLETVRKYKVNIIQLTSTLAKVLLSTPDFEKYDLSSVRICYFAGEVLPKEIADTFAKKLNIRVINIIGSSETCTMVVWDSAKDGDTDPSDFKKLYFTDYRVIDADKNDVAEGETGELCVYTDGVITEYFGNPQLSAEKILTDQQGRRWFCTGDLVNKLPGGVVRFAGRSKRIIKRGGNLVHAEEVEACLLTHPMIAAAAVTDEPHPIIGQQIVAYIQPKGDEKITRGELARYFDGKLSAYKVPDKVVLVEEIPKDIGKIQFKYLRKKEYKCS</sequence>
<dbReference type="InterPro" id="IPR045851">
    <property type="entry name" value="AMP-bd_C_sf"/>
</dbReference>
<evidence type="ECO:0000259" key="2">
    <source>
        <dbReference type="Pfam" id="PF13193"/>
    </source>
</evidence>
<dbReference type="InterPro" id="IPR050237">
    <property type="entry name" value="ATP-dep_AMP-bd_enzyme"/>
</dbReference>
<proteinExistence type="predicted"/>
<dbReference type="Pfam" id="PF00501">
    <property type="entry name" value="AMP-binding"/>
    <property type="match status" value="1"/>
</dbReference>
<protein>
    <submittedName>
        <fullName evidence="3">Fatty-acyl-CoA synthase</fullName>
    </submittedName>
</protein>
<dbReference type="Gene3D" id="3.30.300.30">
    <property type="match status" value="1"/>
</dbReference>
<dbReference type="PANTHER" id="PTHR43767">
    <property type="entry name" value="LONG-CHAIN-FATTY-ACID--COA LIGASE"/>
    <property type="match status" value="1"/>
</dbReference>
<dbReference type="CDD" id="cd04433">
    <property type="entry name" value="AFD_class_I"/>
    <property type="match status" value="1"/>
</dbReference>
<feature type="domain" description="AMP-binding enzyme C-terminal" evidence="2">
    <location>
        <begin position="433"/>
        <end position="503"/>
    </location>
</feature>
<dbReference type="InterPro" id="IPR025110">
    <property type="entry name" value="AMP-bd_C"/>
</dbReference>
<dbReference type="PANTHER" id="PTHR43767:SF1">
    <property type="entry name" value="NONRIBOSOMAL PEPTIDE SYNTHASE PES1 (EUROFUNG)-RELATED"/>
    <property type="match status" value="1"/>
</dbReference>